<dbReference type="AlphaFoldDB" id="A0A1E1K7D3"/>
<sequence length="412" mass="46808">MKAEVSTLKNFSREENEDLDKICVVSSTKTSNLAVISQLIYAGPGFARQIFNFLEMFPDTSSALSRPSVQDDDAQFTPFPRLPPELRLIVWKAALPGPRVITILPRALAHPVETYEHPLPRSPLVHLQVSTRPGVRELLVPGQTPRLARSNAVSPVLLFVNGESRKVALARYEIAFKTQISSPIYFNFAHDIIYLPNIELVQHFTDPEYWRTIGSQSSQLKHLIIGVKWLWEYIQQCAESIKGTNSLDTLILTVDDIEPHYDGFYFTAKDKVYHFLPDWRITHRHRVFQGRLVEPKVIKFIGLAETRLLAARSNTGMLDLTFDFCRFSAYRNQDIDNLRITYCLWTVTDLDSKVVGSARKYSGICNLESAREWCNDGCYRPCRSSLDAKGDVVVPGAKMADYARSCSLELMT</sequence>
<protein>
    <recommendedName>
        <fullName evidence="1">2EXR domain-containing protein</fullName>
    </recommendedName>
</protein>
<dbReference type="PANTHER" id="PTHR35910">
    <property type="entry name" value="2EXR DOMAIN-CONTAINING PROTEIN"/>
    <property type="match status" value="1"/>
</dbReference>
<evidence type="ECO:0000313" key="2">
    <source>
        <dbReference type="EMBL" id="CZS93891.1"/>
    </source>
</evidence>
<dbReference type="PANTHER" id="PTHR35910:SF6">
    <property type="entry name" value="2EXR DOMAIN-CONTAINING PROTEIN"/>
    <property type="match status" value="1"/>
</dbReference>
<evidence type="ECO:0000259" key="1">
    <source>
        <dbReference type="Pfam" id="PF20150"/>
    </source>
</evidence>
<accession>A0A1E1K7D3</accession>
<proteinExistence type="predicted"/>
<reference evidence="3" key="1">
    <citation type="submission" date="2016-03" db="EMBL/GenBank/DDBJ databases">
        <authorList>
            <person name="Ploux O."/>
        </authorList>
    </citation>
    <scope>NUCLEOTIDE SEQUENCE [LARGE SCALE GENOMIC DNA]</scope>
    <source>
        <strain evidence="3">UK7</strain>
    </source>
</reference>
<keyword evidence="3" id="KW-1185">Reference proteome</keyword>
<dbReference type="InterPro" id="IPR045518">
    <property type="entry name" value="2EXR"/>
</dbReference>
<comment type="caution">
    <text evidence="2">The sequence shown here is derived from an EMBL/GenBank/DDBJ whole genome shotgun (WGS) entry which is preliminary data.</text>
</comment>
<organism evidence="2 3">
    <name type="scientific">Rhynchosporium graminicola</name>
    <dbReference type="NCBI Taxonomy" id="2792576"/>
    <lineage>
        <taxon>Eukaryota</taxon>
        <taxon>Fungi</taxon>
        <taxon>Dikarya</taxon>
        <taxon>Ascomycota</taxon>
        <taxon>Pezizomycotina</taxon>
        <taxon>Leotiomycetes</taxon>
        <taxon>Helotiales</taxon>
        <taxon>Ploettnerulaceae</taxon>
        <taxon>Rhynchosporium</taxon>
    </lineage>
</organism>
<dbReference type="EMBL" id="FJUW01000007">
    <property type="protein sequence ID" value="CZS93891.1"/>
    <property type="molecule type" value="Genomic_DNA"/>
</dbReference>
<dbReference type="InParanoid" id="A0A1E1K7D3"/>
<evidence type="ECO:0000313" key="3">
    <source>
        <dbReference type="Proteomes" id="UP000178129"/>
    </source>
</evidence>
<gene>
    <name evidence="2" type="ORF">RCO7_08059</name>
</gene>
<feature type="domain" description="2EXR" evidence="1">
    <location>
        <begin position="76"/>
        <end position="193"/>
    </location>
</feature>
<dbReference type="Proteomes" id="UP000178129">
    <property type="component" value="Unassembled WGS sequence"/>
</dbReference>
<dbReference type="Pfam" id="PF20150">
    <property type="entry name" value="2EXR"/>
    <property type="match status" value="1"/>
</dbReference>
<name>A0A1E1K7D3_9HELO</name>